<reference evidence="3 4" key="1">
    <citation type="submission" date="2016-10" db="EMBL/GenBank/DDBJ databases">
        <authorList>
            <person name="de Groot N.N."/>
        </authorList>
    </citation>
    <scope>NUCLEOTIDE SEQUENCE [LARGE SCALE GENOMIC DNA]</scope>
    <source>
        <strain evidence="3 4">DSM 1283</strain>
    </source>
</reference>
<dbReference type="PROSITE" id="PS51272">
    <property type="entry name" value="SLH"/>
    <property type="match status" value="1"/>
</dbReference>
<evidence type="ECO:0000259" key="2">
    <source>
        <dbReference type="PROSITE" id="PS51272"/>
    </source>
</evidence>
<sequence length="406" mass="47123">MKNKGMKLLLILIILTTTLLSPFKVKAETNYVKIETFIRQLVQAMKLDVDSTVKEPYIDAALKAGILKSDQFTDYEGYITTTDAAVLLNRADEYLNKSSLDEKLYKAVLENRISDIKQIPKEKRGDVAKVVAKGIIKGYSNGKYIQNRSFKGNEYFTKTDAKVTLIRLMNPSKRAKLSPDGRLIRTTNLPKNAKDYEYILESFPNSFYEKKFSYQRKKYYYEPKELVDYASPVKVVGTMRSLTVVDGKMIYLNDWTDKVRLNLSTRLNVDYRTIDNTWLNNLSSTYYLFEKADLDKPLFDDIKEYIAFVKKNKVKIESEIIAVEPSTLYYSDYYYMRVYAKFKVTSPNFDKVKKDIIFYNYVSDTKPLVEGKWMECVFDVRIATRNGSSNGRDYAVRAENIVVYAD</sequence>
<organism evidence="3 4">
    <name type="scientific">Anaerocolumna aminovalerica</name>
    <dbReference type="NCBI Taxonomy" id="1527"/>
    <lineage>
        <taxon>Bacteria</taxon>
        <taxon>Bacillati</taxon>
        <taxon>Bacillota</taxon>
        <taxon>Clostridia</taxon>
        <taxon>Lachnospirales</taxon>
        <taxon>Lachnospiraceae</taxon>
        <taxon>Anaerocolumna</taxon>
    </lineage>
</organism>
<evidence type="ECO:0000313" key="4">
    <source>
        <dbReference type="Proteomes" id="UP000198806"/>
    </source>
</evidence>
<dbReference type="AlphaFoldDB" id="A0A1I5GF10"/>
<name>A0A1I5GF10_9FIRM</name>
<keyword evidence="1" id="KW-0677">Repeat</keyword>
<dbReference type="STRING" id="1527.SAMN04489757_11924"/>
<dbReference type="RefSeq" id="WP_091687058.1">
    <property type="nucleotide sequence ID" value="NZ_BAABFM010000069.1"/>
</dbReference>
<dbReference type="InterPro" id="IPR001119">
    <property type="entry name" value="SLH_dom"/>
</dbReference>
<proteinExistence type="predicted"/>
<evidence type="ECO:0000313" key="3">
    <source>
        <dbReference type="EMBL" id="SFO34453.1"/>
    </source>
</evidence>
<accession>A0A1I5GF10</accession>
<dbReference type="EMBL" id="FOWD01000019">
    <property type="protein sequence ID" value="SFO34453.1"/>
    <property type="molecule type" value="Genomic_DNA"/>
</dbReference>
<gene>
    <name evidence="3" type="ORF">SAMN04489757_11924</name>
</gene>
<protein>
    <submittedName>
        <fullName evidence="3">S-layer homology domain-containing protein</fullName>
    </submittedName>
</protein>
<evidence type="ECO:0000256" key="1">
    <source>
        <dbReference type="ARBA" id="ARBA00022737"/>
    </source>
</evidence>
<dbReference type="OrthoDB" id="2020910at2"/>
<feature type="domain" description="SLH" evidence="2">
    <location>
        <begin position="110"/>
        <end position="179"/>
    </location>
</feature>
<dbReference type="Pfam" id="PF00395">
    <property type="entry name" value="SLH"/>
    <property type="match status" value="1"/>
</dbReference>
<dbReference type="Proteomes" id="UP000198806">
    <property type="component" value="Unassembled WGS sequence"/>
</dbReference>
<keyword evidence="4" id="KW-1185">Reference proteome</keyword>